<keyword evidence="2" id="KW-1185">Reference proteome</keyword>
<accession>A0ABQ4PTG5</accession>
<dbReference type="RefSeq" id="WP_284358803.1">
    <property type="nucleotide sequence ID" value="NZ_BPFZ01000002.1"/>
</dbReference>
<dbReference type="InterPro" id="IPR021276">
    <property type="entry name" value="DUF2855"/>
</dbReference>
<comment type="caution">
    <text evidence="1">The sequence shown here is derived from an EMBL/GenBank/DDBJ whole genome shotgun (WGS) entry which is preliminary data.</text>
</comment>
<evidence type="ECO:0000313" key="1">
    <source>
        <dbReference type="EMBL" id="GIU66311.1"/>
    </source>
</evidence>
<reference evidence="1" key="1">
    <citation type="submission" date="2021-05" db="EMBL/GenBank/DDBJ databases">
        <authorList>
            <person name="Tanabe Y."/>
        </authorList>
    </citation>
    <scope>NUCLEOTIDE SEQUENCE</scope>
    <source>
        <strain evidence="1">BOTRYCO-1</strain>
    </source>
</reference>
<dbReference type="Proteomes" id="UP001161064">
    <property type="component" value="Unassembled WGS sequence"/>
</dbReference>
<evidence type="ECO:0000313" key="2">
    <source>
        <dbReference type="Proteomes" id="UP001161064"/>
    </source>
</evidence>
<evidence type="ECO:0008006" key="3">
    <source>
        <dbReference type="Google" id="ProtNLM"/>
    </source>
</evidence>
<proteinExistence type="predicted"/>
<organism evidence="1 2">
    <name type="scientific">Candidatus Phycosocius spiralis</name>
    <dbReference type="NCBI Taxonomy" id="2815099"/>
    <lineage>
        <taxon>Bacteria</taxon>
        <taxon>Pseudomonadati</taxon>
        <taxon>Pseudomonadota</taxon>
        <taxon>Alphaproteobacteria</taxon>
        <taxon>Caulobacterales</taxon>
        <taxon>Caulobacterales incertae sedis</taxon>
        <taxon>Candidatus Phycosocius</taxon>
    </lineage>
</organism>
<name>A0ABQ4PTG5_9PROT</name>
<gene>
    <name evidence="1" type="ORF">PsB1_0465</name>
</gene>
<reference evidence="1" key="2">
    <citation type="journal article" date="2023" name="ISME Commun">
        <title>Characterization of a bloom-associated alphaproteobacterial lineage, 'Candidatus Phycosocius': insights into freshwater algal-bacterial interactions.</title>
        <authorList>
            <person name="Tanabe Y."/>
            <person name="Yamaguchi H."/>
            <person name="Yoshida M."/>
            <person name="Kai A."/>
            <person name="Okazaki Y."/>
        </authorList>
    </citation>
    <scope>NUCLEOTIDE SEQUENCE</scope>
    <source>
        <strain evidence="1">BOTRYCO-1</strain>
    </source>
</reference>
<dbReference type="Pfam" id="PF11017">
    <property type="entry name" value="DUF2855"/>
    <property type="match status" value="1"/>
</dbReference>
<dbReference type="EMBL" id="BPFZ01000002">
    <property type="protein sequence ID" value="GIU66311.1"/>
    <property type="molecule type" value="Genomic_DNA"/>
</dbReference>
<sequence>MNNGHSVLEMAKQSFYDMKLTPLSEEAIGEGEALIAISRFALTANNVTYAKFGDAMAYWNFFPASAEHLGRVPVWGFGDVVASKVEAVVVGTRVYGFFPIATALKVQPIKINALGFRDGAPHRQAMAQAYNHYAVVTPKDGETEGRIALFKPLFTTGFLLDNWIFEEHVWGAKTIISSSASSKTALAMNACLKRSGGVKLVGLTAPQSIGFVEATGYYDEVVSYQAIDTLPVEASVFVDFAGDPKITRDLHTHLEDQLKASIIVGGAHWDATQGASSPLPGPKPQFFFAPTHLARLSLSLGGAELNREIETALVLFIQDSQAWLDIEETFGFAGAEQAWKRLLDHEVAAKTGIMIQL</sequence>
<protein>
    <recommendedName>
        <fullName evidence="3">DUF2855 domain-containing protein</fullName>
    </recommendedName>
</protein>